<keyword evidence="8 9" id="KW-0975">Bacterial flagellum</keyword>
<comment type="subcellular location">
    <subcellularLocation>
        <location evidence="1 9">Bacterial flagellum basal body</location>
    </subcellularLocation>
    <subcellularLocation>
        <location evidence="2">Cell membrane</location>
        <topology evidence="2">Multi-pass membrane protein</topology>
    </subcellularLocation>
</comment>
<dbReference type="InterPro" id="IPR006182">
    <property type="entry name" value="FliF_N_dom"/>
</dbReference>
<feature type="transmembrane region" description="Helical" evidence="11">
    <location>
        <begin position="38"/>
        <end position="57"/>
    </location>
</feature>
<evidence type="ECO:0000313" key="15">
    <source>
        <dbReference type="Proteomes" id="UP001165541"/>
    </source>
</evidence>
<accession>A0ABT0YL42</accession>
<dbReference type="InterPro" id="IPR013556">
    <property type="entry name" value="Flag_M-ring_C"/>
</dbReference>
<comment type="function">
    <text evidence="9">The M ring may be actively involved in energy transduction.</text>
</comment>
<evidence type="ECO:0000256" key="9">
    <source>
        <dbReference type="PIRNR" id="PIRNR004862"/>
    </source>
</evidence>
<sequence>MDNAVALQPPNLPAPAAAAPVPAGLLGNLSALPASRKLTLGAGVAGLVAIVVALSLWSAQPDYKVLYANLSDKDGGAIIAQLSQMNVPYQHADGGAAILVPADKVHDARLKLASAGLPKGSTVGFELMDNARFGITQFQERLTFQRGLEGELTRSIGAMSAVQSARVHLALPNQNGFFREQQKPSASVLLTLYPGRTLDRAQIAGIVHLVSSSVPELAPKAVSVVDQSGALLTESADGQHGMGLDANQLQYVTQIEASYTRRIVDLLEPVLGRNNLRAQVTAEVDFSQSESTSEQYRPNQGNEPAAIRSQQTSESSQPNGGAATGIPGAASNQPPVPATAPVNGAAQPLQAAGGAAAAAAASMKRDAVTNYEVDKTVRVTRNATGTVKRLNAAVVVNHRTNTAANGKTSTAPLSAEEVEKLTALVQEAIGFSSERGDSVKVVNAPFRVEKIDTPDDLPLWKQPQTLDLLRAAAVPGALTALALLIVFGVVRPALKAAGATQSARNGTLDATVDDPEVLPALPGGPSQTLPILAAPMSSDKLEAARQLARDNPGAVANIVRNWVSKEAAA</sequence>
<evidence type="ECO:0000256" key="4">
    <source>
        <dbReference type="ARBA" id="ARBA00022475"/>
    </source>
</evidence>
<dbReference type="RefSeq" id="WP_251777591.1">
    <property type="nucleotide sequence ID" value="NZ_JAMKFE010000004.1"/>
</dbReference>
<dbReference type="Proteomes" id="UP001165541">
    <property type="component" value="Unassembled WGS sequence"/>
</dbReference>
<dbReference type="Pfam" id="PF01514">
    <property type="entry name" value="YscJ_FliF"/>
    <property type="match status" value="1"/>
</dbReference>
<evidence type="ECO:0000256" key="2">
    <source>
        <dbReference type="ARBA" id="ARBA00004651"/>
    </source>
</evidence>
<evidence type="ECO:0000256" key="10">
    <source>
        <dbReference type="SAM" id="MobiDB-lite"/>
    </source>
</evidence>
<dbReference type="Gene3D" id="3.30.300.30">
    <property type="match status" value="1"/>
</dbReference>
<evidence type="ECO:0000259" key="13">
    <source>
        <dbReference type="Pfam" id="PF08345"/>
    </source>
</evidence>
<dbReference type="EMBL" id="JAMKFE010000004">
    <property type="protein sequence ID" value="MCM5679378.1"/>
    <property type="molecule type" value="Genomic_DNA"/>
</dbReference>
<feature type="region of interest" description="Disordered" evidence="10">
    <location>
        <begin position="283"/>
        <end position="343"/>
    </location>
</feature>
<dbReference type="InterPro" id="IPR045851">
    <property type="entry name" value="AMP-bd_C_sf"/>
</dbReference>
<organism evidence="14 15">
    <name type="scientific">Caldimonas mangrovi</name>
    <dbReference type="NCBI Taxonomy" id="2944811"/>
    <lineage>
        <taxon>Bacteria</taxon>
        <taxon>Pseudomonadati</taxon>
        <taxon>Pseudomonadota</taxon>
        <taxon>Betaproteobacteria</taxon>
        <taxon>Burkholderiales</taxon>
        <taxon>Sphaerotilaceae</taxon>
        <taxon>Caldimonas</taxon>
    </lineage>
</organism>
<feature type="domain" description="Flagellar M-ring N-terminal" evidence="12">
    <location>
        <begin position="59"/>
        <end position="233"/>
    </location>
</feature>
<evidence type="ECO:0000256" key="5">
    <source>
        <dbReference type="ARBA" id="ARBA00022692"/>
    </source>
</evidence>
<dbReference type="PANTHER" id="PTHR30046:SF0">
    <property type="entry name" value="FLAGELLAR M-RING PROTEIN"/>
    <property type="match status" value="1"/>
</dbReference>
<keyword evidence="14" id="KW-0282">Flagellum</keyword>
<keyword evidence="5 11" id="KW-0812">Transmembrane</keyword>
<keyword evidence="4" id="KW-1003">Cell membrane</keyword>
<comment type="caution">
    <text evidence="14">The sequence shown here is derived from an EMBL/GenBank/DDBJ whole genome shotgun (WGS) entry which is preliminary data.</text>
</comment>
<feature type="domain" description="Flagellar M-ring C-terminal" evidence="13">
    <location>
        <begin position="267"/>
        <end position="446"/>
    </location>
</feature>
<name>A0ABT0YL42_9BURK</name>
<evidence type="ECO:0000256" key="1">
    <source>
        <dbReference type="ARBA" id="ARBA00004117"/>
    </source>
</evidence>
<dbReference type="Pfam" id="PF08345">
    <property type="entry name" value="YscJ_FliF_C"/>
    <property type="match status" value="1"/>
</dbReference>
<evidence type="ECO:0000313" key="14">
    <source>
        <dbReference type="EMBL" id="MCM5679378.1"/>
    </source>
</evidence>
<keyword evidence="6 11" id="KW-1133">Transmembrane helix</keyword>
<feature type="compositionally biased region" description="Polar residues" evidence="10">
    <location>
        <begin position="286"/>
        <end position="319"/>
    </location>
</feature>
<proteinExistence type="inferred from homology"/>
<gene>
    <name evidence="14" type="primary">fliF</name>
    <name evidence="14" type="ORF">M8A51_07520</name>
</gene>
<dbReference type="InterPro" id="IPR043427">
    <property type="entry name" value="YscJ/FliF"/>
</dbReference>
<dbReference type="PANTHER" id="PTHR30046">
    <property type="entry name" value="FLAGELLAR M-RING PROTEIN"/>
    <property type="match status" value="1"/>
</dbReference>
<keyword evidence="14" id="KW-0969">Cilium</keyword>
<keyword evidence="15" id="KW-1185">Reference proteome</keyword>
<comment type="similarity">
    <text evidence="3 9">Belongs to the FliF family.</text>
</comment>
<protein>
    <recommendedName>
        <fullName evidence="9">Flagellar M-ring protein</fullName>
    </recommendedName>
</protein>
<dbReference type="PRINTS" id="PR01009">
    <property type="entry name" value="FLGMRINGFLIF"/>
</dbReference>
<feature type="region of interest" description="Disordered" evidence="10">
    <location>
        <begin position="500"/>
        <end position="524"/>
    </location>
</feature>
<evidence type="ECO:0000256" key="11">
    <source>
        <dbReference type="SAM" id="Phobius"/>
    </source>
</evidence>
<dbReference type="NCBIfam" id="TIGR00206">
    <property type="entry name" value="fliF"/>
    <property type="match status" value="1"/>
</dbReference>
<evidence type="ECO:0000256" key="6">
    <source>
        <dbReference type="ARBA" id="ARBA00022989"/>
    </source>
</evidence>
<feature type="transmembrane region" description="Helical" evidence="11">
    <location>
        <begin position="468"/>
        <end position="490"/>
    </location>
</feature>
<evidence type="ECO:0000256" key="7">
    <source>
        <dbReference type="ARBA" id="ARBA00023136"/>
    </source>
</evidence>
<dbReference type="InterPro" id="IPR000067">
    <property type="entry name" value="FlgMring_FliF"/>
</dbReference>
<evidence type="ECO:0000256" key="8">
    <source>
        <dbReference type="ARBA" id="ARBA00023143"/>
    </source>
</evidence>
<dbReference type="PIRSF" id="PIRSF004862">
    <property type="entry name" value="FliF"/>
    <property type="match status" value="1"/>
</dbReference>
<evidence type="ECO:0000259" key="12">
    <source>
        <dbReference type="Pfam" id="PF01514"/>
    </source>
</evidence>
<keyword evidence="14" id="KW-0966">Cell projection</keyword>
<keyword evidence="7 11" id="KW-0472">Membrane</keyword>
<evidence type="ECO:0000256" key="3">
    <source>
        <dbReference type="ARBA" id="ARBA00007971"/>
    </source>
</evidence>
<reference evidence="14" key="1">
    <citation type="submission" date="2022-05" db="EMBL/GenBank/DDBJ databases">
        <title>Schlegelella sp. nov., isolated from mangrove soil.</title>
        <authorList>
            <person name="Liu Y."/>
            <person name="Ge X."/>
            <person name="Liu W."/>
        </authorList>
    </citation>
    <scope>NUCLEOTIDE SEQUENCE</scope>
    <source>
        <strain evidence="14">S2-27</strain>
    </source>
</reference>